<accession>A0A0J8VDZ8</accession>
<dbReference type="SUPFAM" id="SSF54862">
    <property type="entry name" value="4Fe-4S ferredoxins"/>
    <property type="match status" value="1"/>
</dbReference>
<keyword evidence="3 6" id="KW-0677">Repeat</keyword>
<dbReference type="PANTHER" id="PTHR43687:SF1">
    <property type="entry name" value="FERREDOXIN III"/>
    <property type="match status" value="1"/>
</dbReference>
<comment type="subcellular location">
    <subcellularLocation>
        <location evidence="6">Cytoplasm</location>
    </subcellularLocation>
</comment>
<feature type="binding site" evidence="6">
    <location>
        <position position="40"/>
    </location>
    <ligand>
        <name>[4Fe-4S] cluster</name>
        <dbReference type="ChEBI" id="CHEBI:49883"/>
        <label>1</label>
    </ligand>
</feature>
<dbReference type="Pfam" id="PF12838">
    <property type="entry name" value="Fer4_7"/>
    <property type="match status" value="2"/>
</dbReference>
<feature type="binding site" evidence="6">
    <location>
        <position position="44"/>
    </location>
    <ligand>
        <name>[4Fe-4S] cluster</name>
        <dbReference type="ChEBI" id="CHEBI:49883"/>
        <label>1</label>
    </ligand>
</feature>
<evidence type="ECO:0000256" key="2">
    <source>
        <dbReference type="ARBA" id="ARBA00022723"/>
    </source>
</evidence>
<comment type="subunit">
    <text evidence="6">Interacts with the cytoplasmic NapA precursor.</text>
</comment>
<feature type="binding site" evidence="6">
    <location>
        <position position="66"/>
    </location>
    <ligand>
        <name>[4Fe-4S] cluster</name>
        <dbReference type="ChEBI" id="CHEBI:49883"/>
        <label>2</label>
    </ligand>
</feature>
<dbReference type="PANTHER" id="PTHR43687">
    <property type="entry name" value="ADENYLYLSULFATE REDUCTASE, BETA SUBUNIT"/>
    <property type="match status" value="1"/>
</dbReference>
<gene>
    <name evidence="6 8" type="primary">napF</name>
    <name evidence="8" type="ORF">C9I94_11835</name>
</gene>
<dbReference type="HAMAP" id="MF_02201">
    <property type="entry name" value="NapF"/>
    <property type="match status" value="1"/>
</dbReference>
<keyword evidence="4 6" id="KW-0408">Iron</keyword>
<evidence type="ECO:0000256" key="6">
    <source>
        <dbReference type="HAMAP-Rule" id="MF_02201"/>
    </source>
</evidence>
<keyword evidence="1 6" id="KW-0004">4Fe-4S</keyword>
<protein>
    <recommendedName>
        <fullName evidence="6">Ferredoxin-type protein NapF</fullName>
    </recommendedName>
</protein>
<evidence type="ECO:0000256" key="5">
    <source>
        <dbReference type="ARBA" id="ARBA00023014"/>
    </source>
</evidence>
<dbReference type="RefSeq" id="WP_048898174.1">
    <property type="nucleotide sequence ID" value="NZ_AP024852.1"/>
</dbReference>
<feature type="domain" description="4Fe-4S ferredoxin-type" evidence="7">
    <location>
        <begin position="55"/>
        <end position="86"/>
    </location>
</feature>
<dbReference type="CDD" id="cd10564">
    <property type="entry name" value="NapF_like"/>
    <property type="match status" value="1"/>
</dbReference>
<comment type="similarity">
    <text evidence="6">Belongs to the NapF family.</text>
</comment>
<dbReference type="InterPro" id="IPR017900">
    <property type="entry name" value="4Fe4S_Fe_S_CS"/>
</dbReference>
<dbReference type="InterPro" id="IPR004496">
    <property type="entry name" value="NapF"/>
</dbReference>
<proteinExistence type="inferred from homology"/>
<keyword evidence="9" id="KW-1185">Reference proteome</keyword>
<dbReference type="Gene3D" id="3.30.70.20">
    <property type="match status" value="2"/>
</dbReference>
<comment type="caution">
    <text evidence="8">The sequence shown here is derived from an EMBL/GenBank/DDBJ whole genome shotgun (WGS) entry which is preliminary data.</text>
</comment>
<comment type="cofactor">
    <cofactor evidence="6">
        <name>[4Fe-4S] cluster</name>
        <dbReference type="ChEBI" id="CHEBI:49883"/>
    </cofactor>
</comment>
<dbReference type="InterPro" id="IPR050572">
    <property type="entry name" value="Fe-S_Ferredoxin"/>
</dbReference>
<feature type="domain" description="4Fe-4S ferredoxin-type" evidence="7">
    <location>
        <begin position="129"/>
        <end position="158"/>
    </location>
</feature>
<sequence length="163" mass="17962">MFDRGRRNLLSRRRTPALPRMPWIVDEDTFVDNCTRCNKCLSACETEIIVKGDGGFPTVDFNRGECTFCTLCAQACPESLFRPTTESAWDVKAQVNQQCLAQNNVECRSCGDMCEVQAIRFKLQAGGVAQPAFELDICNGCGACVATCPTSAITMVTSQQEEK</sequence>
<dbReference type="Proteomes" id="UP000240481">
    <property type="component" value="Unassembled WGS sequence"/>
</dbReference>
<evidence type="ECO:0000313" key="8">
    <source>
        <dbReference type="EMBL" id="PSW24027.1"/>
    </source>
</evidence>
<evidence type="ECO:0000313" key="9">
    <source>
        <dbReference type="Proteomes" id="UP000240481"/>
    </source>
</evidence>
<dbReference type="OrthoDB" id="9808559at2"/>
<dbReference type="GO" id="GO:0046872">
    <property type="term" value="F:metal ion binding"/>
    <property type="evidence" value="ECO:0007669"/>
    <property type="project" value="UniProtKB-KW"/>
</dbReference>
<dbReference type="InterPro" id="IPR017896">
    <property type="entry name" value="4Fe4S_Fe-S-bd"/>
</dbReference>
<dbReference type="PROSITE" id="PS00198">
    <property type="entry name" value="4FE4S_FER_1"/>
    <property type="match status" value="2"/>
</dbReference>
<evidence type="ECO:0000256" key="1">
    <source>
        <dbReference type="ARBA" id="ARBA00022485"/>
    </source>
</evidence>
<feature type="binding site" evidence="6">
    <location>
        <position position="69"/>
    </location>
    <ligand>
        <name>[4Fe-4S] cluster</name>
        <dbReference type="ChEBI" id="CHEBI:49883"/>
        <label>2</label>
    </ligand>
</feature>
<feature type="binding site" evidence="6">
    <location>
        <position position="37"/>
    </location>
    <ligand>
        <name>[4Fe-4S] cluster</name>
        <dbReference type="ChEBI" id="CHEBI:49883"/>
        <label>1</label>
    </ligand>
</feature>
<dbReference type="PROSITE" id="PS51379">
    <property type="entry name" value="4FE4S_FER_2"/>
    <property type="match status" value="3"/>
</dbReference>
<dbReference type="AlphaFoldDB" id="A0A0J8VDZ8"/>
<evidence type="ECO:0000259" key="7">
    <source>
        <dbReference type="PROSITE" id="PS51379"/>
    </source>
</evidence>
<name>A0A0J8VDZ8_9GAMM</name>
<keyword evidence="6" id="KW-0963">Cytoplasm</keyword>
<feature type="binding site" evidence="6">
    <location>
        <position position="141"/>
    </location>
    <ligand>
        <name>[4Fe-4S] cluster</name>
        <dbReference type="ChEBI" id="CHEBI:49883"/>
        <label>3</label>
    </ligand>
</feature>
<feature type="binding site" evidence="6">
    <location>
        <position position="76"/>
    </location>
    <ligand>
        <name>[4Fe-4S] cluster</name>
        <dbReference type="ChEBI" id="CHEBI:49883"/>
        <label>2</label>
    </ligand>
</feature>
<dbReference type="NCBIfam" id="TIGR00402">
    <property type="entry name" value="napF"/>
    <property type="match status" value="1"/>
</dbReference>
<feature type="binding site" evidence="6">
    <location>
        <position position="144"/>
    </location>
    <ligand>
        <name>[4Fe-4S] cluster</name>
        <dbReference type="ChEBI" id="CHEBI:49883"/>
        <label>3</label>
    </ligand>
</feature>
<feature type="binding site" evidence="6">
    <location>
        <position position="138"/>
    </location>
    <ligand>
        <name>[4Fe-4S] cluster</name>
        <dbReference type="ChEBI" id="CHEBI:49883"/>
        <label>3</label>
    </ligand>
</feature>
<evidence type="ECO:0000256" key="4">
    <source>
        <dbReference type="ARBA" id="ARBA00023004"/>
    </source>
</evidence>
<feature type="domain" description="4Fe-4S ferredoxin-type" evidence="7">
    <location>
        <begin position="23"/>
        <end position="54"/>
    </location>
</feature>
<comment type="function">
    <text evidence="6">Could be involved in the maturation of NapA, the catalytic subunit of the periplasmic nitrate reductase, before its export into the periplasm.</text>
</comment>
<dbReference type="GO" id="GO:0051539">
    <property type="term" value="F:4 iron, 4 sulfur cluster binding"/>
    <property type="evidence" value="ECO:0007669"/>
    <property type="project" value="UniProtKB-UniRule"/>
</dbReference>
<dbReference type="EMBL" id="PYLZ01000006">
    <property type="protein sequence ID" value="PSW24027.1"/>
    <property type="molecule type" value="Genomic_DNA"/>
</dbReference>
<feature type="binding site" evidence="6">
    <location>
        <position position="34"/>
    </location>
    <ligand>
        <name>[4Fe-4S] cluster</name>
        <dbReference type="ChEBI" id="CHEBI:49883"/>
        <label>1</label>
    </ligand>
</feature>
<feature type="binding site" evidence="6">
    <location>
        <position position="148"/>
    </location>
    <ligand>
        <name>[4Fe-4S] cluster</name>
        <dbReference type="ChEBI" id="CHEBI:49883"/>
        <label>3</label>
    </ligand>
</feature>
<reference evidence="8 9" key="1">
    <citation type="submission" date="2018-01" db="EMBL/GenBank/DDBJ databases">
        <title>Whole genome sequencing of Histamine producing bacteria.</title>
        <authorList>
            <person name="Butler K."/>
        </authorList>
    </citation>
    <scope>NUCLEOTIDE SEQUENCE [LARGE SCALE GENOMIC DNA]</scope>
    <source>
        <strain evidence="8 9">DSM 24669</strain>
    </source>
</reference>
<feature type="binding site" evidence="6">
    <location>
        <position position="72"/>
    </location>
    <ligand>
        <name>[4Fe-4S] cluster</name>
        <dbReference type="ChEBI" id="CHEBI:49883"/>
        <label>2</label>
    </ligand>
</feature>
<keyword evidence="2 6" id="KW-0479">Metal-binding</keyword>
<organism evidence="8 9">
    <name type="scientific">Photobacterium swingsii</name>
    <dbReference type="NCBI Taxonomy" id="680026"/>
    <lineage>
        <taxon>Bacteria</taxon>
        <taxon>Pseudomonadati</taxon>
        <taxon>Pseudomonadota</taxon>
        <taxon>Gammaproteobacteria</taxon>
        <taxon>Vibrionales</taxon>
        <taxon>Vibrionaceae</taxon>
        <taxon>Photobacterium</taxon>
    </lineage>
</organism>
<keyword evidence="5 6" id="KW-0411">Iron-sulfur</keyword>
<dbReference type="GO" id="GO:0005737">
    <property type="term" value="C:cytoplasm"/>
    <property type="evidence" value="ECO:0007669"/>
    <property type="project" value="UniProtKB-SubCell"/>
</dbReference>
<evidence type="ECO:0000256" key="3">
    <source>
        <dbReference type="ARBA" id="ARBA00022737"/>
    </source>
</evidence>
<dbReference type="STRING" id="680026.AB733_07445"/>